<sequence>MDHSVGARPFNIRGRDDLAYRLFIELLSYQLASPVRWIETQDELLKAKSAIRRYIEIGPRTTLANMARKSAAIHHTSHPPSQWAHLQFLSYMDDKAEIMYEYSKTTPTKEPIRENVAVSSSTNAQIRQIPIPEASPATLPSATAPTHYAPSKDVTLSARHITLAMTAQKLRRPFDQVPIAKTIRDLSGGMPGKSTLQNELTGDLVAEFGRVPEGVEDMSLIALGEALQGGFSGKPGKQMSMLISKFMSSKLPAGFNNQGAMQDFLKLKWGLDKPQSIILLCFATTMEPASRLASADEVRSYLDGLVEHYAAFEGIAFAAMGGQGSTVNNSSSTTMLSSADFESLRSEQKELYRKQYKVLAAYLQPDEQALDVDSIQLSICLQAMENRLQQWNAELDEQFLDSVKPMFDLNKARQYESWWNWVREDLFRWLHEVSSDHIDATLLSVDDRLRRIFNRWEPSCVEIVKTHLGATLPEQEVTSTRPQIGNNLSILHEILRLGKRSQMADPVFIHTQPPVGPRTMISTSGQREYDEVPRNIRNYPDVVRQGRTSPAAGLTAIPFVHLRKRRDEEDWLYDPAATEIFHTALDAGVTTGFTYANKSVLVTGAGPDSIGAHVVRGLLAGGARVVVTTSRAVSSSATFFQSLFRKHGSRGASLTLLSFNQASKKDCEALIQYIYGSDSPVGGDLDYIIPFAAIPQAGELDSLGNRQEVALRAMLVNILRLIGFVRREKEKRRIESRPTMVILPMSCNEGTFGGDGLYAESKIGLKTLFNRFHSETWSTFVNVCGAVIGWTRGTGLMRSSNALSAEMERFGVITFTQAEMALNILALLTPSVTSLAEEAPIYADLTGGLGSMWNVKEQIASCRKRLDGEQQLRDALTKEDMHHQVALHGQHPRSQRREPLVKRKRANLKIGFPPLRNHHDMISGLPDLLGMVDLSRTVVVVGFSELGPWGNAHTRWEMESQGHFSLEGYIEMAWIMGLIKHVDGDLKGQPYVGWVDTETGEPVEDEDISTKYGESISKGTGLRLIEPSELDSYDPSRKEFIQEVVIEDDLPPFESSKSAAEAFKLRHGEKVSIQPMTGSEDYRVFLKKGATLMIPKTIPFDQTVGGRVPKGWNPSRYGIPDDIVQQVDRTTLYALCCVSEAFLSAGIQDPYELYQHIHPSELTNCLGTGGGPGKTIQSMYRDRYLDRPIRGDIILDHFANTMGAWINMLLLSSTGPLKTPVGACATAIESLDSGCEAITTGKCRMALVGGCDDYGEEVAYEFASIKATANSAEELAKDRLPSEISRPTASSRSGFAESAGCGVQILASADVALDMGLPIYGVVAYNQLASDQIGRSIPAPGKGILTAAREGIGAQSSPLLDFKFRRSNFDREVACIQQHHLGQKPTREYSSSKSVEIRPEDTRTEQVVNLRIRDAQQRWANNIRLQDSSISPVRAALATWGLTVDDIGVVSMHGTSTKANEVNEGDVINTQMLHLGRRKGNPLLCVCQKSLTGHPKAAAGAWQLHGCMQIFRDRIVPGNRNADNIDEELRRFEHLLYPMESLPLHEVKATMLTSFGFGQKGAINVMVAPRYLFASVSTEVFERYRTEVDKRQRAATREYISRLLKNRLVQVKTSAPWKDTDHMRDVFLNQNSRLAKDQSRFVDRASTQDAFVVQRTNAEMMSTTDRSNTVSAIVQSMVEDVTRRSKPASSVTVGVDVEEIASINIENENFIERNFTWREREYCRKASSPRASYAGRWSAKEAVFKSLQTPSRGAGASMNEIEIVNTDGILSVTLHGNAHAVAASKGISNIEVTISHASDTVVAVALATGEVVGARY</sequence>
<accession>A0ACD1GHZ0</accession>
<evidence type="ECO:0000313" key="2">
    <source>
        <dbReference type="Proteomes" id="UP000249057"/>
    </source>
</evidence>
<protein>
    <submittedName>
        <fullName evidence="1">Uncharacterized protein</fullName>
    </submittedName>
</protein>
<organism evidence="1 2">
    <name type="scientific">Aspergillus brunneoviolaceus CBS 621.78</name>
    <dbReference type="NCBI Taxonomy" id="1450534"/>
    <lineage>
        <taxon>Eukaryota</taxon>
        <taxon>Fungi</taxon>
        <taxon>Dikarya</taxon>
        <taxon>Ascomycota</taxon>
        <taxon>Pezizomycotina</taxon>
        <taxon>Eurotiomycetes</taxon>
        <taxon>Eurotiomycetidae</taxon>
        <taxon>Eurotiales</taxon>
        <taxon>Aspergillaceae</taxon>
        <taxon>Aspergillus</taxon>
        <taxon>Aspergillus subgen. Circumdati</taxon>
    </lineage>
</organism>
<evidence type="ECO:0000313" key="1">
    <source>
        <dbReference type="EMBL" id="RAH48860.1"/>
    </source>
</evidence>
<dbReference type="EMBL" id="KZ825321">
    <property type="protein sequence ID" value="RAH48860.1"/>
    <property type="molecule type" value="Genomic_DNA"/>
</dbReference>
<keyword evidence="2" id="KW-1185">Reference proteome</keyword>
<dbReference type="Proteomes" id="UP000249057">
    <property type="component" value="Unassembled WGS sequence"/>
</dbReference>
<gene>
    <name evidence="1" type="ORF">BO95DRAFT_489275</name>
</gene>
<reference evidence="1" key="1">
    <citation type="submission" date="2018-02" db="EMBL/GenBank/DDBJ databases">
        <title>The genomes of Aspergillus section Nigri reveals drivers in fungal speciation.</title>
        <authorList>
            <consortium name="DOE Joint Genome Institute"/>
            <person name="Vesth T.C."/>
            <person name="Nybo J."/>
            <person name="Theobald S."/>
            <person name="Brandl J."/>
            <person name="Frisvad J.C."/>
            <person name="Nielsen K.F."/>
            <person name="Lyhne E.K."/>
            <person name="Kogle M.E."/>
            <person name="Kuo A."/>
            <person name="Riley R."/>
            <person name="Clum A."/>
            <person name="Nolan M."/>
            <person name="Lipzen A."/>
            <person name="Salamov A."/>
            <person name="Henrissat B."/>
            <person name="Wiebenga A."/>
            <person name="De vries R.P."/>
            <person name="Grigoriev I.V."/>
            <person name="Mortensen U.H."/>
            <person name="Andersen M.R."/>
            <person name="Baker S.E."/>
        </authorList>
    </citation>
    <scope>NUCLEOTIDE SEQUENCE</scope>
    <source>
        <strain evidence="1">CBS 621.78</strain>
    </source>
</reference>
<name>A0ACD1GHZ0_9EURO</name>
<proteinExistence type="predicted"/>